<protein>
    <submittedName>
        <fullName evidence="2">Uncharacterized protein</fullName>
    </submittedName>
</protein>
<sequence length="337" mass="36067">MSQSRASTPPSEASCSLAALASSSAFVHALQRDVHILLDAFALTWLWLEQPADASTSLRWAYGPMTVFQRVWVRNQWPHVSAAIGPDPSTRRAFTQAVADAFLDRLAIATSHAPVEPPMLLHAVGALLGLYTWWNAKPKGTWSAIRVDPAAYAAMTALPELAQPVLDQGAGPPGSALPPSADVWYVVQQMLGTPTSPGCVHLYMAPRHSPRLRATTALMTRKQREACVRLTAPIGTSDAPQPVPARGAPRGLPEDVWQDLGVPGPERSTEPRITAHTAQSLDTLAHAQQAYARAQKAAEESVAWDASSWDEGRPLSLPTILAYLERTGSGSGTASPS</sequence>
<dbReference type="AlphaFoldDB" id="A0AAF0EP39"/>
<reference evidence="2" key="1">
    <citation type="submission" date="2023-03" db="EMBL/GenBank/DDBJ databases">
        <title>Mating type loci evolution in Malassezia.</title>
        <authorList>
            <person name="Coelho M.A."/>
        </authorList>
    </citation>
    <scope>NUCLEOTIDE SEQUENCE</scope>
    <source>
        <strain evidence="2">CBS 9557</strain>
    </source>
</reference>
<keyword evidence="3" id="KW-1185">Reference proteome</keyword>
<organism evidence="2 3">
    <name type="scientific">Malassezia nana</name>
    <dbReference type="NCBI Taxonomy" id="180528"/>
    <lineage>
        <taxon>Eukaryota</taxon>
        <taxon>Fungi</taxon>
        <taxon>Dikarya</taxon>
        <taxon>Basidiomycota</taxon>
        <taxon>Ustilaginomycotina</taxon>
        <taxon>Malasseziomycetes</taxon>
        <taxon>Malasseziales</taxon>
        <taxon>Malasseziaceae</taxon>
        <taxon>Malassezia</taxon>
    </lineage>
</organism>
<feature type="region of interest" description="Disordered" evidence="1">
    <location>
        <begin position="234"/>
        <end position="255"/>
    </location>
</feature>
<evidence type="ECO:0000256" key="1">
    <source>
        <dbReference type="SAM" id="MobiDB-lite"/>
    </source>
</evidence>
<name>A0AAF0EP39_9BASI</name>
<proteinExistence type="predicted"/>
<dbReference type="EMBL" id="CP119898">
    <property type="protein sequence ID" value="WFD28483.1"/>
    <property type="molecule type" value="Genomic_DNA"/>
</dbReference>
<evidence type="ECO:0000313" key="3">
    <source>
        <dbReference type="Proteomes" id="UP001213623"/>
    </source>
</evidence>
<dbReference type="Proteomes" id="UP001213623">
    <property type="component" value="Chromosome 7"/>
</dbReference>
<gene>
    <name evidence="2" type="ORF">MNAN1_003494</name>
</gene>
<evidence type="ECO:0000313" key="2">
    <source>
        <dbReference type="EMBL" id="WFD28483.1"/>
    </source>
</evidence>
<accession>A0AAF0EP39</accession>